<dbReference type="CDD" id="cd04301">
    <property type="entry name" value="NAT_SF"/>
    <property type="match status" value="1"/>
</dbReference>
<organism evidence="1 2">
    <name type="scientific">Exocentrus adspersus</name>
    <dbReference type="NCBI Taxonomy" id="1586481"/>
    <lineage>
        <taxon>Eukaryota</taxon>
        <taxon>Metazoa</taxon>
        <taxon>Ecdysozoa</taxon>
        <taxon>Arthropoda</taxon>
        <taxon>Hexapoda</taxon>
        <taxon>Insecta</taxon>
        <taxon>Pterygota</taxon>
        <taxon>Neoptera</taxon>
        <taxon>Endopterygota</taxon>
        <taxon>Coleoptera</taxon>
        <taxon>Polyphaga</taxon>
        <taxon>Cucujiformia</taxon>
        <taxon>Chrysomeloidea</taxon>
        <taxon>Cerambycidae</taxon>
        <taxon>Lamiinae</taxon>
        <taxon>Acanthocinini</taxon>
        <taxon>Exocentrus</taxon>
    </lineage>
</organism>
<dbReference type="Gene3D" id="3.40.630.30">
    <property type="match status" value="1"/>
</dbReference>
<comment type="caution">
    <text evidence="1">The sequence shown here is derived from an EMBL/GenBank/DDBJ whole genome shotgun (WGS) entry which is preliminary data.</text>
</comment>
<dbReference type="Proteomes" id="UP001159042">
    <property type="component" value="Unassembled WGS sequence"/>
</dbReference>
<sequence length="247" mass="29036">MVNNNKWKRPENVPFPSVWRTFERKETDGAIKKYWVQDLVPEYEDIFLKNYEDVYLKEEALYKYSKISEDPQAIEHKKNLYRSCMNNRMVLICLTEDANGHEELVGGNIFLVLQKSDEGNNRENITPAEEICISIIQYVRKCKNVYEELNVEEYLTGCGLYIMPKFRGRGIGREILKARREFGLATNLKCEATIFTCIQSQKNAEKAGFVNIVEIKYEDFEKINPLWNLSGITPYAKTLKYMYLKYE</sequence>
<dbReference type="EMBL" id="JANEYG010000026">
    <property type="protein sequence ID" value="KAJ8918483.1"/>
    <property type="molecule type" value="Genomic_DNA"/>
</dbReference>
<evidence type="ECO:0000313" key="1">
    <source>
        <dbReference type="EMBL" id="KAJ8918483.1"/>
    </source>
</evidence>
<gene>
    <name evidence="1" type="ORF">NQ315_008180</name>
</gene>
<name>A0AAV8VW52_9CUCU</name>
<dbReference type="SUPFAM" id="SSF55729">
    <property type="entry name" value="Acyl-CoA N-acyltransferases (Nat)"/>
    <property type="match status" value="1"/>
</dbReference>
<reference evidence="1 2" key="1">
    <citation type="journal article" date="2023" name="Insect Mol. Biol.">
        <title>Genome sequencing provides insights into the evolution of gene families encoding plant cell wall-degrading enzymes in longhorned beetles.</title>
        <authorList>
            <person name="Shin N.R."/>
            <person name="Okamura Y."/>
            <person name="Kirsch R."/>
            <person name="Pauchet Y."/>
        </authorList>
    </citation>
    <scope>NUCLEOTIDE SEQUENCE [LARGE SCALE GENOMIC DNA]</scope>
    <source>
        <strain evidence="1">EAD_L_NR</strain>
    </source>
</reference>
<keyword evidence="2" id="KW-1185">Reference proteome</keyword>
<evidence type="ECO:0000313" key="2">
    <source>
        <dbReference type="Proteomes" id="UP001159042"/>
    </source>
</evidence>
<protein>
    <recommendedName>
        <fullName evidence="3">N-acetyltransferase domain-containing protein</fullName>
    </recommendedName>
</protein>
<proteinExistence type="predicted"/>
<evidence type="ECO:0008006" key="3">
    <source>
        <dbReference type="Google" id="ProtNLM"/>
    </source>
</evidence>
<accession>A0AAV8VW52</accession>
<dbReference type="AlphaFoldDB" id="A0AAV8VW52"/>
<dbReference type="InterPro" id="IPR016181">
    <property type="entry name" value="Acyl_CoA_acyltransferase"/>
</dbReference>